<evidence type="ECO:0000313" key="2">
    <source>
        <dbReference type="Proteomes" id="UP000005238"/>
    </source>
</evidence>
<reference evidence="1" key="2">
    <citation type="submission" date="2015-06" db="UniProtKB">
        <authorList>
            <consortium name="EnsemblProtists"/>
        </authorList>
    </citation>
    <scope>IDENTIFICATION</scope>
    <source>
        <strain evidence="1">Pr102</strain>
    </source>
</reference>
<name>H3GE53_PHYRM</name>
<dbReference type="AlphaFoldDB" id="H3GE53"/>
<dbReference type="EMBL" id="DS566002">
    <property type="status" value="NOT_ANNOTATED_CDS"/>
    <property type="molecule type" value="Genomic_DNA"/>
</dbReference>
<reference evidence="2" key="1">
    <citation type="journal article" date="2006" name="Science">
        <title>Phytophthora genome sequences uncover evolutionary origins and mechanisms of pathogenesis.</title>
        <authorList>
            <person name="Tyler B.M."/>
            <person name="Tripathy S."/>
            <person name="Zhang X."/>
            <person name="Dehal P."/>
            <person name="Jiang R.H."/>
            <person name="Aerts A."/>
            <person name="Arredondo F.D."/>
            <person name="Baxter L."/>
            <person name="Bensasson D."/>
            <person name="Beynon J.L."/>
            <person name="Chapman J."/>
            <person name="Damasceno C.M."/>
            <person name="Dorrance A.E."/>
            <person name="Dou D."/>
            <person name="Dickerman A.W."/>
            <person name="Dubchak I.L."/>
            <person name="Garbelotto M."/>
            <person name="Gijzen M."/>
            <person name="Gordon S.G."/>
            <person name="Govers F."/>
            <person name="Grunwald N.J."/>
            <person name="Huang W."/>
            <person name="Ivors K.L."/>
            <person name="Jones R.W."/>
            <person name="Kamoun S."/>
            <person name="Krampis K."/>
            <person name="Lamour K.H."/>
            <person name="Lee M.K."/>
            <person name="McDonald W.H."/>
            <person name="Medina M."/>
            <person name="Meijer H.J."/>
            <person name="Nordberg E.K."/>
            <person name="Maclean D.J."/>
            <person name="Ospina-Giraldo M.D."/>
            <person name="Morris P.F."/>
            <person name="Phuntumart V."/>
            <person name="Putnam N.H."/>
            <person name="Rash S."/>
            <person name="Rose J.K."/>
            <person name="Sakihama Y."/>
            <person name="Salamov A.A."/>
            <person name="Savidor A."/>
            <person name="Scheuring C.F."/>
            <person name="Smith B.M."/>
            <person name="Sobral B.W."/>
            <person name="Terry A."/>
            <person name="Torto-Alalibo T.A."/>
            <person name="Win J."/>
            <person name="Xu Z."/>
            <person name="Zhang H."/>
            <person name="Grigoriev I.V."/>
            <person name="Rokhsar D.S."/>
            <person name="Boore J.L."/>
        </authorList>
    </citation>
    <scope>NUCLEOTIDE SEQUENCE [LARGE SCALE GENOMIC DNA]</scope>
    <source>
        <strain evidence="2">Pr102</strain>
    </source>
</reference>
<dbReference type="VEuPathDB" id="FungiDB:KRP23_6915"/>
<dbReference type="STRING" id="164328.H3GE53"/>
<protein>
    <submittedName>
        <fullName evidence="1">Uncharacterized protein</fullName>
    </submittedName>
</protein>
<accession>H3GE53</accession>
<proteinExistence type="predicted"/>
<dbReference type="eggNOG" id="ENOG502REE2">
    <property type="taxonomic scope" value="Eukaryota"/>
</dbReference>
<keyword evidence="2" id="KW-1185">Reference proteome</keyword>
<evidence type="ECO:0000313" key="1">
    <source>
        <dbReference type="EnsemblProtists" id="Phyra73908"/>
    </source>
</evidence>
<dbReference type="VEuPathDB" id="FungiDB:KRP22_12015"/>
<dbReference type="HOGENOM" id="CLU_145170_0_0_1"/>
<sequence>MGVRAAEYFAVATREVAKTISEKCQARRRFSSAYNLLKLAQEIAQASVFAQTPLLHEMNRVFGQLQSSSVDPNMVGGERGKTLFDFVDSETVQSLQQDALEQTKEWVYGCSS</sequence>
<dbReference type="Proteomes" id="UP000005238">
    <property type="component" value="Unassembled WGS sequence"/>
</dbReference>
<dbReference type="EnsemblProtists" id="Phyra73908">
    <property type="protein sequence ID" value="Phyra73908"/>
    <property type="gene ID" value="Phyra73908"/>
</dbReference>
<organism evidence="1 2">
    <name type="scientific">Phytophthora ramorum</name>
    <name type="common">Sudden oak death agent</name>
    <dbReference type="NCBI Taxonomy" id="164328"/>
    <lineage>
        <taxon>Eukaryota</taxon>
        <taxon>Sar</taxon>
        <taxon>Stramenopiles</taxon>
        <taxon>Oomycota</taxon>
        <taxon>Peronosporomycetes</taxon>
        <taxon>Peronosporales</taxon>
        <taxon>Peronosporaceae</taxon>
        <taxon>Phytophthora</taxon>
    </lineage>
</organism>
<dbReference type="InParanoid" id="H3GE53"/>